<dbReference type="AlphaFoldDB" id="A0A4U7B8Y2"/>
<accession>A0A4U7B8Y2</accession>
<comment type="subcellular location">
    <subcellularLocation>
        <location evidence="1">Chromosome</location>
    </subcellularLocation>
</comment>
<dbReference type="SMART" id="SM00468">
    <property type="entry name" value="PreSET"/>
    <property type="match status" value="1"/>
</dbReference>
<evidence type="ECO:0000259" key="8">
    <source>
        <dbReference type="PROSITE" id="PS50280"/>
    </source>
</evidence>
<keyword evidence="4 11" id="KW-0808">Transferase</keyword>
<dbReference type="Pfam" id="PF00856">
    <property type="entry name" value="SET"/>
    <property type="match status" value="1"/>
</dbReference>
<feature type="domain" description="Pre-SET" evidence="9">
    <location>
        <begin position="67"/>
        <end position="172"/>
    </location>
</feature>
<name>A0A4U7B8Y2_9PEZI</name>
<sequence>MKQQAFVTDLKDAEHAVRNRYVSRLHLLHPPVSFRNDVDRETPSLAFKFITDYILRDGVTKRDDLILGCEQCKPNMGANRGCEYTKKCDCLEFAAPDLDKLDEDQRREYQEQIDAGENPSTLGLPKRFPYYNTGSRAGCLMDFYLSQRHVIYECNDNCRCGPKCKNRNVQHGRQVKLEIFKTNNNRGFGLRCLEPLKRGQFIDTYLGEIITDAEADNREATSSHDKASYLFSLDKFKGDSLDGVNRISTEDCYVVDGQFMGGPTRFMNHCCQPNVQIHSVSYNKYDYFVYDLAFFACEDIVKGDELTFDYMDADDSVPEQGGMDGVEREDGKTRVECRCGAEMCRRWLWT</sequence>
<evidence type="ECO:0000259" key="10">
    <source>
        <dbReference type="PROSITE" id="PS50868"/>
    </source>
</evidence>
<protein>
    <submittedName>
        <fullName evidence="11">Histone-lysine N-methyltransferase-like protein</fullName>
    </submittedName>
</protein>
<dbReference type="PROSITE" id="PS50867">
    <property type="entry name" value="PRE_SET"/>
    <property type="match status" value="1"/>
</dbReference>
<dbReference type="SMART" id="SM00317">
    <property type="entry name" value="SET"/>
    <property type="match status" value="1"/>
</dbReference>
<dbReference type="GO" id="GO:0005694">
    <property type="term" value="C:chromosome"/>
    <property type="evidence" value="ECO:0007669"/>
    <property type="project" value="UniProtKB-SubCell"/>
</dbReference>
<evidence type="ECO:0000256" key="4">
    <source>
        <dbReference type="ARBA" id="ARBA00022679"/>
    </source>
</evidence>
<dbReference type="EMBL" id="PTQR01000030">
    <property type="protein sequence ID" value="TKX25286.1"/>
    <property type="molecule type" value="Genomic_DNA"/>
</dbReference>
<dbReference type="InterPro" id="IPR001214">
    <property type="entry name" value="SET_dom"/>
</dbReference>
<evidence type="ECO:0000313" key="11">
    <source>
        <dbReference type="EMBL" id="TKX25286.1"/>
    </source>
</evidence>
<dbReference type="GO" id="GO:0042054">
    <property type="term" value="F:histone methyltransferase activity"/>
    <property type="evidence" value="ECO:0007669"/>
    <property type="project" value="InterPro"/>
</dbReference>
<evidence type="ECO:0000313" key="12">
    <source>
        <dbReference type="Proteomes" id="UP000308133"/>
    </source>
</evidence>
<dbReference type="Proteomes" id="UP000308133">
    <property type="component" value="Unassembled WGS sequence"/>
</dbReference>
<dbReference type="InterPro" id="IPR007728">
    <property type="entry name" value="Pre-SET_dom"/>
</dbReference>
<keyword evidence="6" id="KW-0479">Metal-binding</keyword>
<reference evidence="11 12" key="1">
    <citation type="submission" date="2018-02" db="EMBL/GenBank/DDBJ databases">
        <title>Draft genome sequences of Elsinoe sp., causing black scab on jojoba.</title>
        <authorList>
            <person name="Stodart B."/>
            <person name="Jeffress S."/>
            <person name="Ash G."/>
            <person name="Arun Chinnappa K."/>
        </authorList>
    </citation>
    <scope>NUCLEOTIDE SEQUENCE [LARGE SCALE GENOMIC DNA]</scope>
    <source>
        <strain evidence="11 12">Hillstone_2</strain>
    </source>
</reference>
<evidence type="ECO:0000259" key="9">
    <source>
        <dbReference type="PROSITE" id="PS50867"/>
    </source>
</evidence>
<evidence type="ECO:0000256" key="1">
    <source>
        <dbReference type="ARBA" id="ARBA00004286"/>
    </source>
</evidence>
<keyword evidence="7" id="KW-0862">Zinc</keyword>
<comment type="caution">
    <text evidence="11">The sequence shown here is derived from an EMBL/GenBank/DDBJ whole genome shotgun (WGS) entry which is preliminary data.</text>
</comment>
<evidence type="ECO:0000256" key="5">
    <source>
        <dbReference type="ARBA" id="ARBA00022691"/>
    </source>
</evidence>
<evidence type="ECO:0000256" key="7">
    <source>
        <dbReference type="ARBA" id="ARBA00022833"/>
    </source>
</evidence>
<keyword evidence="5" id="KW-0949">S-adenosyl-L-methionine</keyword>
<dbReference type="InterPro" id="IPR003616">
    <property type="entry name" value="Post-SET_dom"/>
</dbReference>
<dbReference type="Pfam" id="PF05033">
    <property type="entry name" value="Pre-SET"/>
    <property type="match status" value="1"/>
</dbReference>
<dbReference type="GO" id="GO:0008270">
    <property type="term" value="F:zinc ion binding"/>
    <property type="evidence" value="ECO:0007669"/>
    <property type="project" value="InterPro"/>
</dbReference>
<proteinExistence type="predicted"/>
<feature type="domain" description="Post-SET" evidence="10">
    <location>
        <begin position="333"/>
        <end position="349"/>
    </location>
</feature>
<dbReference type="SUPFAM" id="SSF82199">
    <property type="entry name" value="SET domain"/>
    <property type="match status" value="1"/>
</dbReference>
<dbReference type="PROSITE" id="PS50280">
    <property type="entry name" value="SET"/>
    <property type="match status" value="1"/>
</dbReference>
<dbReference type="PANTHER" id="PTHR46223:SF3">
    <property type="entry name" value="HISTONE-LYSINE N-METHYLTRANSFERASE SET-23"/>
    <property type="match status" value="1"/>
</dbReference>
<feature type="domain" description="SET" evidence="8">
    <location>
        <begin position="175"/>
        <end position="311"/>
    </location>
</feature>
<dbReference type="Gene3D" id="2.170.270.10">
    <property type="entry name" value="SET domain"/>
    <property type="match status" value="1"/>
</dbReference>
<keyword evidence="3 11" id="KW-0489">Methyltransferase</keyword>
<dbReference type="GO" id="GO:0005634">
    <property type="term" value="C:nucleus"/>
    <property type="evidence" value="ECO:0007669"/>
    <property type="project" value="InterPro"/>
</dbReference>
<dbReference type="PANTHER" id="PTHR46223">
    <property type="entry name" value="HISTONE-LYSINE N-METHYLTRANSFERASE SUV39H"/>
    <property type="match status" value="1"/>
</dbReference>
<dbReference type="InterPro" id="IPR046341">
    <property type="entry name" value="SET_dom_sf"/>
</dbReference>
<dbReference type="GO" id="GO:0032259">
    <property type="term" value="P:methylation"/>
    <property type="evidence" value="ECO:0007669"/>
    <property type="project" value="UniProtKB-KW"/>
</dbReference>
<organism evidence="11 12">
    <name type="scientific">Elsinoe australis</name>
    <dbReference type="NCBI Taxonomy" id="40998"/>
    <lineage>
        <taxon>Eukaryota</taxon>
        <taxon>Fungi</taxon>
        <taxon>Dikarya</taxon>
        <taxon>Ascomycota</taxon>
        <taxon>Pezizomycotina</taxon>
        <taxon>Dothideomycetes</taxon>
        <taxon>Dothideomycetidae</taxon>
        <taxon>Myriangiales</taxon>
        <taxon>Elsinoaceae</taxon>
        <taxon>Elsinoe</taxon>
    </lineage>
</organism>
<evidence type="ECO:0000256" key="3">
    <source>
        <dbReference type="ARBA" id="ARBA00022603"/>
    </source>
</evidence>
<evidence type="ECO:0000256" key="6">
    <source>
        <dbReference type="ARBA" id="ARBA00022723"/>
    </source>
</evidence>
<dbReference type="InterPro" id="IPR050973">
    <property type="entry name" value="H3K9_Histone-Lys_N-MTase"/>
</dbReference>
<dbReference type="PROSITE" id="PS50868">
    <property type="entry name" value="POST_SET"/>
    <property type="match status" value="1"/>
</dbReference>
<evidence type="ECO:0000256" key="2">
    <source>
        <dbReference type="ARBA" id="ARBA00022454"/>
    </source>
</evidence>
<gene>
    <name evidence="11" type="ORF">C1H76_2519</name>
</gene>
<keyword evidence="2" id="KW-0158">Chromosome</keyword>